<organism evidence="8">
    <name type="scientific">bioreactor metagenome</name>
    <dbReference type="NCBI Taxonomy" id="1076179"/>
    <lineage>
        <taxon>unclassified sequences</taxon>
        <taxon>metagenomes</taxon>
        <taxon>ecological metagenomes</taxon>
    </lineage>
</organism>
<dbReference type="SUPFAM" id="SSF69065">
    <property type="entry name" value="RNase III domain-like"/>
    <property type="match status" value="1"/>
</dbReference>
<evidence type="ECO:0000256" key="5">
    <source>
        <dbReference type="ARBA" id="ARBA00022884"/>
    </source>
</evidence>
<feature type="domain" description="DRBM" evidence="6">
    <location>
        <begin position="171"/>
        <end position="239"/>
    </location>
</feature>
<dbReference type="GO" id="GO:0010468">
    <property type="term" value="P:regulation of gene expression"/>
    <property type="evidence" value="ECO:0007669"/>
    <property type="project" value="TreeGrafter"/>
</dbReference>
<sequence length="251" mass="28944">MFSLFRKSTNIDNRDKELKLFLKNILRCKPKNISIYKLALVHKSCFLKGKKGFKMNNERLEFLGDAVLSAIVADYLFRKYPYQGEGFLTEMRSKIVSRASLNKLAHKIGLSKHIQYSRDTGQFLSMDGDAFEAIVGAIYLDRGYKSAYKVITKSIFSLYLDIDSLEKSDWNFKSKLIDWGQKTKQKVSYQAVDITESSARKQYKVQVFINEEPQETAIDFSIKAAEQLASEKTYKKLLEAKIITDEPENRP</sequence>
<dbReference type="EC" id="3.1.26.3" evidence="8"/>
<dbReference type="PROSITE" id="PS00517">
    <property type="entry name" value="RNASE_3_1"/>
    <property type="match status" value="1"/>
</dbReference>
<keyword evidence="2" id="KW-0540">Nuclease</keyword>
<dbReference type="GO" id="GO:0004525">
    <property type="term" value="F:ribonuclease III activity"/>
    <property type="evidence" value="ECO:0007669"/>
    <property type="project" value="UniProtKB-EC"/>
</dbReference>
<dbReference type="Pfam" id="PF14622">
    <property type="entry name" value="Ribonucleas_3_3"/>
    <property type="match status" value="1"/>
</dbReference>
<evidence type="ECO:0000259" key="7">
    <source>
        <dbReference type="PROSITE" id="PS50142"/>
    </source>
</evidence>
<dbReference type="InterPro" id="IPR000999">
    <property type="entry name" value="RNase_III_dom"/>
</dbReference>
<protein>
    <submittedName>
        <fullName evidence="8">Ribonuclease 3</fullName>
        <ecNumber evidence="8">3.1.26.3</ecNumber>
    </submittedName>
</protein>
<feature type="domain" description="RNase III" evidence="7">
    <location>
        <begin position="11"/>
        <end position="143"/>
    </location>
</feature>
<dbReference type="NCBIfam" id="TIGR02191">
    <property type="entry name" value="RNaseIII"/>
    <property type="match status" value="1"/>
</dbReference>
<dbReference type="EMBL" id="VSSQ01000101">
    <property type="protein sequence ID" value="MPL76911.1"/>
    <property type="molecule type" value="Genomic_DNA"/>
</dbReference>
<dbReference type="GO" id="GO:0006364">
    <property type="term" value="P:rRNA processing"/>
    <property type="evidence" value="ECO:0007669"/>
    <property type="project" value="InterPro"/>
</dbReference>
<dbReference type="InterPro" id="IPR036389">
    <property type="entry name" value="RNase_III_sf"/>
</dbReference>
<dbReference type="PROSITE" id="PS50142">
    <property type="entry name" value="RNASE_3_2"/>
    <property type="match status" value="1"/>
</dbReference>
<comment type="similarity">
    <text evidence="1">Belongs to the ribonuclease III family.</text>
</comment>
<dbReference type="PANTHER" id="PTHR11207:SF0">
    <property type="entry name" value="RIBONUCLEASE 3"/>
    <property type="match status" value="1"/>
</dbReference>
<dbReference type="InterPro" id="IPR014720">
    <property type="entry name" value="dsRBD_dom"/>
</dbReference>
<dbReference type="SMART" id="SM00535">
    <property type="entry name" value="RIBOc"/>
    <property type="match status" value="1"/>
</dbReference>
<dbReference type="AlphaFoldDB" id="A0A644UDI2"/>
<dbReference type="PROSITE" id="PS50137">
    <property type="entry name" value="DS_RBD"/>
    <property type="match status" value="1"/>
</dbReference>
<reference evidence="8" key="1">
    <citation type="submission" date="2019-08" db="EMBL/GenBank/DDBJ databases">
        <authorList>
            <person name="Kucharzyk K."/>
            <person name="Murdoch R.W."/>
            <person name="Higgins S."/>
            <person name="Loffler F."/>
        </authorList>
    </citation>
    <scope>NUCLEOTIDE SEQUENCE</scope>
</reference>
<accession>A0A644UDI2</accession>
<gene>
    <name evidence="8" type="primary">rnc_7</name>
    <name evidence="8" type="ORF">SDC9_22762</name>
</gene>
<evidence type="ECO:0000256" key="3">
    <source>
        <dbReference type="ARBA" id="ARBA00022759"/>
    </source>
</evidence>
<dbReference type="Gene3D" id="1.10.1520.10">
    <property type="entry name" value="Ribonuclease III domain"/>
    <property type="match status" value="1"/>
</dbReference>
<comment type="caution">
    <text evidence="8">The sequence shown here is derived from an EMBL/GenBank/DDBJ whole genome shotgun (WGS) entry which is preliminary data.</text>
</comment>
<evidence type="ECO:0000259" key="6">
    <source>
        <dbReference type="PROSITE" id="PS50137"/>
    </source>
</evidence>
<dbReference type="Gene3D" id="3.30.160.20">
    <property type="match status" value="1"/>
</dbReference>
<dbReference type="Pfam" id="PF00035">
    <property type="entry name" value="dsrm"/>
    <property type="match status" value="1"/>
</dbReference>
<dbReference type="HAMAP" id="MF_00104">
    <property type="entry name" value="RNase_III"/>
    <property type="match status" value="1"/>
</dbReference>
<dbReference type="CDD" id="cd00593">
    <property type="entry name" value="RIBOc"/>
    <property type="match status" value="1"/>
</dbReference>
<dbReference type="SMART" id="SM00358">
    <property type="entry name" value="DSRM"/>
    <property type="match status" value="1"/>
</dbReference>
<evidence type="ECO:0000313" key="8">
    <source>
        <dbReference type="EMBL" id="MPL76911.1"/>
    </source>
</evidence>
<dbReference type="PANTHER" id="PTHR11207">
    <property type="entry name" value="RIBONUCLEASE III"/>
    <property type="match status" value="1"/>
</dbReference>
<proteinExistence type="inferred from homology"/>
<dbReference type="GO" id="GO:0003725">
    <property type="term" value="F:double-stranded RNA binding"/>
    <property type="evidence" value="ECO:0007669"/>
    <property type="project" value="TreeGrafter"/>
</dbReference>
<name>A0A644UDI2_9ZZZZ</name>
<dbReference type="InterPro" id="IPR011907">
    <property type="entry name" value="RNase_III"/>
</dbReference>
<evidence type="ECO:0000256" key="2">
    <source>
        <dbReference type="ARBA" id="ARBA00022722"/>
    </source>
</evidence>
<keyword evidence="4 8" id="KW-0378">Hydrolase</keyword>
<evidence type="ECO:0000256" key="4">
    <source>
        <dbReference type="ARBA" id="ARBA00022801"/>
    </source>
</evidence>
<keyword evidence="5" id="KW-0694">RNA-binding</keyword>
<evidence type="ECO:0000256" key="1">
    <source>
        <dbReference type="ARBA" id="ARBA00010183"/>
    </source>
</evidence>
<keyword evidence="3" id="KW-0255">Endonuclease</keyword>
<dbReference type="SUPFAM" id="SSF54768">
    <property type="entry name" value="dsRNA-binding domain-like"/>
    <property type="match status" value="1"/>
</dbReference>